<feature type="domain" description="DUF8193" evidence="3">
    <location>
        <begin position="29"/>
        <end position="249"/>
    </location>
</feature>
<feature type="domain" description="DUF8194" evidence="4">
    <location>
        <begin position="264"/>
        <end position="353"/>
    </location>
</feature>
<dbReference type="InterPro" id="IPR058508">
    <property type="entry name" value="DUF8195"/>
</dbReference>
<comment type="caution">
    <text evidence="6">The sequence shown here is derived from an EMBL/GenBank/DDBJ whole genome shotgun (WGS) entry which is preliminary data.</text>
</comment>
<evidence type="ECO:0000259" key="4">
    <source>
        <dbReference type="Pfam" id="PF26614"/>
    </source>
</evidence>
<protein>
    <submittedName>
        <fullName evidence="6">Uncharacterized protein</fullName>
    </submittedName>
</protein>
<dbReference type="Pfam" id="PF26614">
    <property type="entry name" value="DUF8194"/>
    <property type="match status" value="1"/>
</dbReference>
<name>A0A3E3DII6_9FIRM</name>
<dbReference type="Proteomes" id="UP000261023">
    <property type="component" value="Unassembled WGS sequence"/>
</dbReference>
<sequence>MKSRISWLTRIVLFSLCFLIMSVPAYAAGEGNVDGGGGSMGQGSSQNFWSPGDEGVRVSVISTSDHKVVGTPIDLTNKSPSDIRLHFGKVSKMSYTSGHGIGISGSRYQYIRPAQRLPIIISSQSLGPSSIAEIKRYFTDEQTIRGIAGYMGIDFDILISGEYRIMIEPIAYVTLQGVRVAMTATEAALYDEVAGGVVYSWLRSVTFQNLPLAMFLEKSDLGYPAWNGPTTGLRSHQEIKTSLGLGIIRFNGELPEPSPEVTTFDYEYRTNTEVITSIRVSGGQSDPDHKVSVTFKIQGRNYKVDSVYYPEGGSQLAWVRWTTPSTEQTMEIPVTVRGGGRTDKGTIRVKIVNLDKNPPPNPVADDRNDSYARPAVPSKSQQTSADWSIWRPYWYSYWVWHSGDDDDDGYWCDHGWWKFNIDRYHASLNATMRVQPDDKSPTAHGKTLKSGYGFNEYVNSSVSTNQSSAVTGAQNAVTYFPEFQYKKYWRLLERMSGGYHSEFEFKKNQYSTFKRRTHFTPIWMPDGKYTPYTWLIDAWTPAGMLSLNLTDNLTISGNLWTDWHIAPQRLD</sequence>
<proteinExistence type="predicted"/>
<evidence type="ECO:0000313" key="6">
    <source>
        <dbReference type="EMBL" id="RGD68975.1"/>
    </source>
</evidence>
<feature type="domain" description="DUF8195" evidence="5">
    <location>
        <begin position="357"/>
        <end position="563"/>
    </location>
</feature>
<feature type="signal peptide" evidence="2">
    <location>
        <begin position="1"/>
        <end position="27"/>
    </location>
</feature>
<organism evidence="6 7">
    <name type="scientific">Hungatella hathewayi</name>
    <dbReference type="NCBI Taxonomy" id="154046"/>
    <lineage>
        <taxon>Bacteria</taxon>
        <taxon>Bacillati</taxon>
        <taxon>Bacillota</taxon>
        <taxon>Clostridia</taxon>
        <taxon>Lachnospirales</taxon>
        <taxon>Lachnospiraceae</taxon>
        <taxon>Hungatella</taxon>
    </lineage>
</organism>
<evidence type="ECO:0000259" key="3">
    <source>
        <dbReference type="Pfam" id="PF26613"/>
    </source>
</evidence>
<dbReference type="AlphaFoldDB" id="A0A3E3DII6"/>
<keyword evidence="2" id="KW-0732">Signal</keyword>
<feature type="chain" id="PRO_5017709542" evidence="2">
    <location>
        <begin position="28"/>
        <end position="571"/>
    </location>
</feature>
<dbReference type="Pfam" id="PF26615">
    <property type="entry name" value="DUF8195"/>
    <property type="match status" value="1"/>
</dbReference>
<evidence type="ECO:0000256" key="2">
    <source>
        <dbReference type="SAM" id="SignalP"/>
    </source>
</evidence>
<dbReference type="InterPro" id="IPR058507">
    <property type="entry name" value="DUF8194"/>
</dbReference>
<evidence type="ECO:0000256" key="1">
    <source>
        <dbReference type="SAM" id="MobiDB-lite"/>
    </source>
</evidence>
<dbReference type="InterPro" id="IPR058506">
    <property type="entry name" value="DUF8193"/>
</dbReference>
<evidence type="ECO:0000313" key="7">
    <source>
        <dbReference type="Proteomes" id="UP000261023"/>
    </source>
</evidence>
<evidence type="ECO:0000259" key="5">
    <source>
        <dbReference type="Pfam" id="PF26615"/>
    </source>
</evidence>
<gene>
    <name evidence="6" type="ORF">DWX31_19590</name>
</gene>
<reference evidence="6 7" key="1">
    <citation type="submission" date="2018-08" db="EMBL/GenBank/DDBJ databases">
        <title>A genome reference for cultivated species of the human gut microbiota.</title>
        <authorList>
            <person name="Zou Y."/>
            <person name="Xue W."/>
            <person name="Luo G."/>
        </authorList>
    </citation>
    <scope>NUCLEOTIDE SEQUENCE [LARGE SCALE GENOMIC DNA]</scope>
    <source>
        <strain evidence="6 7">AF19-13AC</strain>
    </source>
</reference>
<feature type="region of interest" description="Disordered" evidence="1">
    <location>
        <begin position="354"/>
        <end position="379"/>
    </location>
</feature>
<dbReference type="Pfam" id="PF26613">
    <property type="entry name" value="DUF8193"/>
    <property type="match status" value="1"/>
</dbReference>
<accession>A0A3E3DII6</accession>
<dbReference type="OrthoDB" id="9768560at2"/>
<dbReference type="EMBL" id="QTJW01000013">
    <property type="protein sequence ID" value="RGD68975.1"/>
    <property type="molecule type" value="Genomic_DNA"/>
</dbReference>